<organism evidence="3 4">
    <name type="scientific">Lutimaribacter marinistellae</name>
    <dbReference type="NCBI Taxonomy" id="1820329"/>
    <lineage>
        <taxon>Bacteria</taxon>
        <taxon>Pseudomonadati</taxon>
        <taxon>Pseudomonadota</taxon>
        <taxon>Alphaproteobacteria</taxon>
        <taxon>Rhodobacterales</taxon>
        <taxon>Roseobacteraceae</taxon>
        <taxon>Lutimaribacter</taxon>
    </lineage>
</organism>
<dbReference type="Gene3D" id="2.60.120.260">
    <property type="entry name" value="Galactose-binding domain-like"/>
    <property type="match status" value="1"/>
</dbReference>
<dbReference type="InterPro" id="IPR013736">
    <property type="entry name" value="Xaa-Pro_dipept_C"/>
</dbReference>
<dbReference type="InterPro" id="IPR029058">
    <property type="entry name" value="AB_hydrolase_fold"/>
</dbReference>
<sequence length="656" mass="72915">MTTTEHLWIEMPDGTRLAARLWMPEGAETAAVPAIFEYIPYRKADMVRARDERNHPYFAAHGYACLRVDMRGSGDSEGQMPDMYSEHELSDARHLIDWIAAQPWCDGNVGMFGTSWGGTASLQANLDAPGPLKAIIAVCATHDRYEDDIHHKGGCLLTDTFEWGATLPAILGAPPTPNVGPDWKERWKKRLDSLSFPVEAWVREEARGNYWRHGSVIHQADRLSRPVLAVGGWSDRYSNSVMSLVSARPDLVWGVVGPWGHHYPDHAHPGPGIGFQQLALDWWDSWLKPGPSAPDWPRLRVWLREYDPPANAIDIRNGRWIETGPAETVTRPLTLHLSDGTLSEKSAGSIREGHIPSDLRVGRASGDTGYFGRFGGLPLDQREDDALSLTFETAPLEEDVVLYGVATAQLVVRSSSALGQLCLRLNDVTPDGTSVRVGLCVRNLALDDALDAPEVLAKPEDHTVNIPFHTKAYRFGKGHRIRLSVTSSYWPIIWPSPEEATLTLLRGSLILPVFEGTPENLKADFPPALDLPVKKTHRIVSTPELRRFQNEHPRGGLLNGWEQPFAEVYCSETGTAFGYATRAEHDVVRGDPASARTRFEHHARYSRPDGVADMKSALTATCDPTSFFLKGTLTAEWDGERIAERSWTVSIPRRYG</sequence>
<gene>
    <name evidence="3" type="ORF">ACFORG_22830</name>
</gene>
<dbReference type="InterPro" id="IPR008979">
    <property type="entry name" value="Galactose-bd-like_sf"/>
</dbReference>
<dbReference type="SUPFAM" id="SSF49785">
    <property type="entry name" value="Galactose-binding domain-like"/>
    <property type="match status" value="1"/>
</dbReference>
<comment type="caution">
    <text evidence="3">The sequence shown here is derived from an EMBL/GenBank/DDBJ whole genome shotgun (WGS) entry which is preliminary data.</text>
</comment>
<dbReference type="SMART" id="SM00939">
    <property type="entry name" value="PepX_C"/>
    <property type="match status" value="1"/>
</dbReference>
<dbReference type="InterPro" id="IPR000383">
    <property type="entry name" value="Xaa-Pro-like_dom"/>
</dbReference>
<dbReference type="Pfam" id="PF02129">
    <property type="entry name" value="Peptidase_S15"/>
    <property type="match status" value="1"/>
</dbReference>
<evidence type="ECO:0000259" key="2">
    <source>
        <dbReference type="SMART" id="SM00939"/>
    </source>
</evidence>
<dbReference type="PANTHER" id="PTHR43056">
    <property type="entry name" value="PEPTIDASE S9 PROLYL OLIGOPEPTIDASE"/>
    <property type="match status" value="1"/>
</dbReference>
<dbReference type="Proteomes" id="UP001595629">
    <property type="component" value="Unassembled WGS sequence"/>
</dbReference>
<keyword evidence="4" id="KW-1185">Reference proteome</keyword>
<dbReference type="PANTHER" id="PTHR43056:SF10">
    <property type="entry name" value="COCE_NOND FAMILY, PUTATIVE (AFU_ORTHOLOGUE AFUA_7G00600)-RELATED"/>
    <property type="match status" value="1"/>
</dbReference>
<dbReference type="InterPro" id="IPR050585">
    <property type="entry name" value="Xaa-Pro_dipeptidyl-ppase/CocE"/>
</dbReference>
<dbReference type="InterPro" id="IPR005674">
    <property type="entry name" value="CocE/Ser_esterase"/>
</dbReference>
<feature type="domain" description="Xaa-Pro dipeptidyl-peptidase C-terminal" evidence="2">
    <location>
        <begin position="280"/>
        <end position="530"/>
    </location>
</feature>
<dbReference type="Gene3D" id="3.40.50.1820">
    <property type="entry name" value="alpha/beta hydrolase"/>
    <property type="match status" value="2"/>
</dbReference>
<evidence type="ECO:0000256" key="1">
    <source>
        <dbReference type="ARBA" id="ARBA00022801"/>
    </source>
</evidence>
<protein>
    <submittedName>
        <fullName evidence="3">CocE/NonD family hydrolase</fullName>
    </submittedName>
</protein>
<evidence type="ECO:0000313" key="3">
    <source>
        <dbReference type="EMBL" id="MFC3616587.1"/>
    </source>
</evidence>
<dbReference type="GO" id="GO:0016787">
    <property type="term" value="F:hydrolase activity"/>
    <property type="evidence" value="ECO:0007669"/>
    <property type="project" value="UniProtKB-KW"/>
</dbReference>
<dbReference type="RefSeq" id="WP_386737899.1">
    <property type="nucleotide sequence ID" value="NZ_JBHRXI010000049.1"/>
</dbReference>
<accession>A0ABV7TLS7</accession>
<dbReference type="SUPFAM" id="SSF53474">
    <property type="entry name" value="alpha/beta-Hydrolases"/>
    <property type="match status" value="1"/>
</dbReference>
<reference evidence="4" key="1">
    <citation type="journal article" date="2019" name="Int. J. Syst. Evol. Microbiol.">
        <title>The Global Catalogue of Microorganisms (GCM) 10K type strain sequencing project: providing services to taxonomists for standard genome sequencing and annotation.</title>
        <authorList>
            <consortium name="The Broad Institute Genomics Platform"/>
            <consortium name="The Broad Institute Genome Sequencing Center for Infectious Disease"/>
            <person name="Wu L."/>
            <person name="Ma J."/>
        </authorList>
    </citation>
    <scope>NUCLEOTIDE SEQUENCE [LARGE SCALE GENOMIC DNA]</scope>
    <source>
        <strain evidence="4">KCTC 42911</strain>
    </source>
</reference>
<name>A0ABV7TLS7_9RHOB</name>
<evidence type="ECO:0000313" key="4">
    <source>
        <dbReference type="Proteomes" id="UP001595629"/>
    </source>
</evidence>
<keyword evidence="1 3" id="KW-0378">Hydrolase</keyword>
<dbReference type="Pfam" id="PF08530">
    <property type="entry name" value="PepX_C"/>
    <property type="match status" value="1"/>
</dbReference>
<dbReference type="EMBL" id="JBHRXI010000049">
    <property type="protein sequence ID" value="MFC3616587.1"/>
    <property type="molecule type" value="Genomic_DNA"/>
</dbReference>
<dbReference type="NCBIfam" id="TIGR00976">
    <property type="entry name" value="CocE_NonD"/>
    <property type="match status" value="1"/>
</dbReference>
<proteinExistence type="predicted"/>